<proteinExistence type="predicted"/>
<accession>A0AAV2S8C6</accession>
<dbReference type="PROSITE" id="PS50041">
    <property type="entry name" value="C_TYPE_LECTIN_2"/>
    <property type="match status" value="1"/>
</dbReference>
<sequence length="101" mass="11317">ACPRDFITIGDECFKIINSLSTWDEANAICRNLSLVLSEPRNPSSLATYISFISGTDSNYWIGGRGNGTIFMWQSGALIPNDWELWRPGHPESNENSYCLL</sequence>
<dbReference type="CDD" id="cd00037">
    <property type="entry name" value="CLECT"/>
    <property type="match status" value="1"/>
</dbReference>
<comment type="caution">
    <text evidence="2">The sequence shown here is derived from an EMBL/GenBank/DDBJ whole genome shotgun (WGS) entry which is preliminary data.</text>
</comment>
<dbReference type="InterPro" id="IPR016187">
    <property type="entry name" value="CTDL_fold"/>
</dbReference>
<dbReference type="Proteomes" id="UP001497623">
    <property type="component" value="Unassembled WGS sequence"/>
</dbReference>
<keyword evidence="3" id="KW-1185">Reference proteome</keyword>
<reference evidence="2 3" key="1">
    <citation type="submission" date="2024-05" db="EMBL/GenBank/DDBJ databases">
        <authorList>
            <person name="Wallberg A."/>
        </authorList>
    </citation>
    <scope>NUCLEOTIDE SEQUENCE [LARGE SCALE GENOMIC DNA]</scope>
</reference>
<dbReference type="AlphaFoldDB" id="A0AAV2S8C6"/>
<feature type="domain" description="C-type lectin" evidence="1">
    <location>
        <begin position="9"/>
        <end position="101"/>
    </location>
</feature>
<feature type="non-terminal residue" evidence="2">
    <location>
        <position position="1"/>
    </location>
</feature>
<protein>
    <recommendedName>
        <fullName evidence="1">C-type lectin domain-containing protein</fullName>
    </recommendedName>
</protein>
<dbReference type="InterPro" id="IPR001304">
    <property type="entry name" value="C-type_lectin-like"/>
</dbReference>
<name>A0AAV2S8C6_MEGNR</name>
<evidence type="ECO:0000313" key="2">
    <source>
        <dbReference type="EMBL" id="CAL4164180.1"/>
    </source>
</evidence>
<dbReference type="EMBL" id="CAXKWB010046720">
    <property type="protein sequence ID" value="CAL4164180.1"/>
    <property type="molecule type" value="Genomic_DNA"/>
</dbReference>
<gene>
    <name evidence="2" type="ORF">MNOR_LOCUS33103</name>
</gene>
<feature type="non-terminal residue" evidence="2">
    <location>
        <position position="101"/>
    </location>
</feature>
<dbReference type="Gene3D" id="3.10.100.10">
    <property type="entry name" value="Mannose-Binding Protein A, subunit A"/>
    <property type="match status" value="1"/>
</dbReference>
<organism evidence="2 3">
    <name type="scientific">Meganyctiphanes norvegica</name>
    <name type="common">Northern krill</name>
    <name type="synonym">Thysanopoda norvegica</name>
    <dbReference type="NCBI Taxonomy" id="48144"/>
    <lineage>
        <taxon>Eukaryota</taxon>
        <taxon>Metazoa</taxon>
        <taxon>Ecdysozoa</taxon>
        <taxon>Arthropoda</taxon>
        <taxon>Crustacea</taxon>
        <taxon>Multicrustacea</taxon>
        <taxon>Malacostraca</taxon>
        <taxon>Eumalacostraca</taxon>
        <taxon>Eucarida</taxon>
        <taxon>Euphausiacea</taxon>
        <taxon>Euphausiidae</taxon>
        <taxon>Meganyctiphanes</taxon>
    </lineage>
</organism>
<dbReference type="InterPro" id="IPR016186">
    <property type="entry name" value="C-type_lectin-like/link_sf"/>
</dbReference>
<dbReference type="SUPFAM" id="SSF56436">
    <property type="entry name" value="C-type lectin-like"/>
    <property type="match status" value="1"/>
</dbReference>
<evidence type="ECO:0000259" key="1">
    <source>
        <dbReference type="PROSITE" id="PS50041"/>
    </source>
</evidence>
<evidence type="ECO:0000313" key="3">
    <source>
        <dbReference type="Proteomes" id="UP001497623"/>
    </source>
</evidence>